<comment type="caution">
    <text evidence="8">The sequence shown here is derived from an EMBL/GenBank/DDBJ whole genome shotgun (WGS) entry which is preliminary data.</text>
</comment>
<dbReference type="Pfam" id="PF13424">
    <property type="entry name" value="TPR_12"/>
    <property type="match status" value="3"/>
</dbReference>
<evidence type="ECO:0000256" key="5">
    <source>
        <dbReference type="SAM" id="Phobius"/>
    </source>
</evidence>
<proteinExistence type="predicted"/>
<dbReference type="PANTHER" id="PTHR45138:SF9">
    <property type="entry name" value="DIGUANYLATE CYCLASE DGCM-RELATED"/>
    <property type="match status" value="1"/>
</dbReference>
<dbReference type="PANTHER" id="PTHR45138">
    <property type="entry name" value="REGULATORY COMPONENTS OF SENSORY TRANSDUCTION SYSTEM"/>
    <property type="match status" value="1"/>
</dbReference>
<dbReference type="SUPFAM" id="SSF55073">
    <property type="entry name" value="Nucleotide cyclase"/>
    <property type="match status" value="1"/>
</dbReference>
<evidence type="ECO:0000256" key="1">
    <source>
        <dbReference type="ARBA" id="ARBA00001946"/>
    </source>
</evidence>
<comment type="catalytic activity">
    <reaction evidence="3">
        <text>2 GTP = 3',3'-c-di-GMP + 2 diphosphate</text>
        <dbReference type="Rhea" id="RHEA:24898"/>
        <dbReference type="ChEBI" id="CHEBI:33019"/>
        <dbReference type="ChEBI" id="CHEBI:37565"/>
        <dbReference type="ChEBI" id="CHEBI:58805"/>
        <dbReference type="EC" id="2.7.7.65"/>
    </reaction>
</comment>
<comment type="cofactor">
    <cofactor evidence="1">
        <name>Mg(2+)</name>
        <dbReference type="ChEBI" id="CHEBI:18420"/>
    </cofactor>
</comment>
<dbReference type="PROSITE" id="PS50005">
    <property type="entry name" value="TPR"/>
    <property type="match status" value="2"/>
</dbReference>
<feature type="transmembrane region" description="Helical" evidence="5">
    <location>
        <begin position="424"/>
        <end position="441"/>
    </location>
</feature>
<dbReference type="PROSITE" id="PS50887">
    <property type="entry name" value="GGDEF"/>
    <property type="match status" value="1"/>
</dbReference>
<dbReference type="Proteomes" id="UP000275281">
    <property type="component" value="Unassembled WGS sequence"/>
</dbReference>
<dbReference type="SUPFAM" id="SSF48452">
    <property type="entry name" value="TPR-like"/>
    <property type="match status" value="2"/>
</dbReference>
<dbReference type="NCBIfam" id="TIGR00254">
    <property type="entry name" value="GGDEF"/>
    <property type="match status" value="1"/>
</dbReference>
<protein>
    <recommendedName>
        <fullName evidence="2">diguanylate cyclase</fullName>
        <ecNumber evidence="2">2.7.7.65</ecNumber>
    </recommendedName>
</protein>
<evidence type="ECO:0000256" key="6">
    <source>
        <dbReference type="SAM" id="SignalP"/>
    </source>
</evidence>
<evidence type="ECO:0000313" key="8">
    <source>
        <dbReference type="EMBL" id="RPJ67997.1"/>
    </source>
</evidence>
<dbReference type="InterPro" id="IPR011990">
    <property type="entry name" value="TPR-like_helical_dom_sf"/>
</dbReference>
<gene>
    <name evidence="8" type="ORF">DRW07_00860</name>
</gene>
<keyword evidence="9" id="KW-1185">Reference proteome</keyword>
<feature type="signal peptide" evidence="6">
    <location>
        <begin position="1"/>
        <end position="24"/>
    </location>
</feature>
<keyword evidence="4" id="KW-0802">TPR repeat</keyword>
<dbReference type="Gene3D" id="3.30.70.270">
    <property type="match status" value="1"/>
</dbReference>
<dbReference type="InterPro" id="IPR000160">
    <property type="entry name" value="GGDEF_dom"/>
</dbReference>
<feature type="chain" id="PRO_5018305765" description="diguanylate cyclase" evidence="6">
    <location>
        <begin position="25"/>
        <end position="685"/>
    </location>
</feature>
<keyword evidence="5" id="KW-1133">Transmembrane helix</keyword>
<dbReference type="InterPro" id="IPR043128">
    <property type="entry name" value="Rev_trsase/Diguanyl_cyclase"/>
</dbReference>
<dbReference type="EC" id="2.7.7.65" evidence="2"/>
<dbReference type="InterPro" id="IPR050469">
    <property type="entry name" value="Diguanylate_Cyclase"/>
</dbReference>
<evidence type="ECO:0000256" key="4">
    <source>
        <dbReference type="PROSITE-ProRule" id="PRU00339"/>
    </source>
</evidence>
<keyword evidence="6" id="KW-0732">Signal</keyword>
<keyword evidence="5" id="KW-0472">Membrane</keyword>
<dbReference type="SMART" id="SM00267">
    <property type="entry name" value="GGDEF"/>
    <property type="match status" value="1"/>
</dbReference>
<keyword evidence="5" id="KW-0812">Transmembrane</keyword>
<dbReference type="SMART" id="SM00028">
    <property type="entry name" value="TPR"/>
    <property type="match status" value="7"/>
</dbReference>
<dbReference type="AlphaFoldDB" id="A0A3N5Y2C0"/>
<dbReference type="OrthoDB" id="9813903at2"/>
<feature type="domain" description="GGDEF" evidence="7">
    <location>
        <begin position="515"/>
        <end position="654"/>
    </location>
</feature>
<dbReference type="EMBL" id="RPOK01000001">
    <property type="protein sequence ID" value="RPJ67997.1"/>
    <property type="molecule type" value="Genomic_DNA"/>
</dbReference>
<dbReference type="PROSITE" id="PS50293">
    <property type="entry name" value="TPR_REGION"/>
    <property type="match status" value="1"/>
</dbReference>
<evidence type="ECO:0000256" key="3">
    <source>
        <dbReference type="ARBA" id="ARBA00034247"/>
    </source>
</evidence>
<organism evidence="8 9">
    <name type="scientific">Alteromonas sediminis</name>
    <dbReference type="NCBI Taxonomy" id="2259342"/>
    <lineage>
        <taxon>Bacteria</taxon>
        <taxon>Pseudomonadati</taxon>
        <taxon>Pseudomonadota</taxon>
        <taxon>Gammaproteobacteria</taxon>
        <taxon>Alteromonadales</taxon>
        <taxon>Alteromonadaceae</taxon>
        <taxon>Alteromonas/Salinimonas group</taxon>
        <taxon>Alteromonas</taxon>
    </lineage>
</organism>
<dbReference type="Pfam" id="PF00990">
    <property type="entry name" value="GGDEF"/>
    <property type="match status" value="1"/>
</dbReference>
<reference evidence="8 9" key="1">
    <citation type="submission" date="2018-11" db="EMBL/GenBank/DDBJ databases">
        <authorList>
            <person name="Ye M.-Q."/>
            <person name="Du Z.-J."/>
        </authorList>
    </citation>
    <scope>NUCLEOTIDE SEQUENCE [LARGE SCALE GENOMIC DNA]</scope>
    <source>
        <strain evidence="8 9">U0105</strain>
    </source>
</reference>
<dbReference type="InterPro" id="IPR019734">
    <property type="entry name" value="TPR_rpt"/>
</dbReference>
<sequence>MKALVRAVFTLFTLIILSLPPLQAASIQEVEQAREKGDLIVADNKARELLQTATEKSDISLEANAKFQLARNAMERNDYPEAQAWLNQSSTLFQEIGDELGMAKTYRQIGLTYRYQSNYSVSLEYLYMALAIYQSQGSPRDLASINNSLGVVLEKMGQFNEATVYHQQALEANYALNDQSGIASALYNLADIRRVMGDYALALDYFTQALEIDEANGNKKDIAYSSYKMGYVNMQMGNYELAGQFMQRAHQLFQEIGAKRDIDWALSGLADLAMRQGKLADAEALARGIIERAKANNYNSLLLDVYQTLIDILLLKKEYAEALNVINVAMELAENINESHKISQLLALKVTASEALADVSVAYEALKRQKELDDTLFNQTRLDALASAQAQTEFVRRANEIERLKQQQALQEIQAKAERENRQMLAIGIVGLAVVAFLLYSRRVQSNYTKQLESEVALRTSELKKANEELAALSLTDKLTGLNNRRFIENQLDADIASVLRKHKQAEYGDLPEHADLCMYVVDLDNFKAINDTFGHTAGDRVLQQTATRLKRIFRESDYLVRWGGEEFVAVARFVNRADAEVLAKRIINDIQNTPFTLDQTKSETITCSVGFACFPFACGHHSEEPLVDMFTAADQCLYAAKQSGRNTWVGVSDINDSSVLPLPSSLVALEELAGQDKLKLLHKR</sequence>
<dbReference type="InterPro" id="IPR029787">
    <property type="entry name" value="Nucleotide_cyclase"/>
</dbReference>
<dbReference type="CDD" id="cd01949">
    <property type="entry name" value="GGDEF"/>
    <property type="match status" value="1"/>
</dbReference>
<accession>A0A3N5Y2C0</accession>
<feature type="repeat" description="TPR" evidence="4">
    <location>
        <begin position="183"/>
        <end position="216"/>
    </location>
</feature>
<evidence type="ECO:0000313" key="9">
    <source>
        <dbReference type="Proteomes" id="UP000275281"/>
    </source>
</evidence>
<dbReference type="GO" id="GO:0052621">
    <property type="term" value="F:diguanylate cyclase activity"/>
    <property type="evidence" value="ECO:0007669"/>
    <property type="project" value="UniProtKB-EC"/>
</dbReference>
<feature type="repeat" description="TPR" evidence="4">
    <location>
        <begin position="103"/>
        <end position="136"/>
    </location>
</feature>
<dbReference type="FunFam" id="3.30.70.270:FF:000001">
    <property type="entry name" value="Diguanylate cyclase domain protein"/>
    <property type="match status" value="1"/>
</dbReference>
<dbReference type="RefSeq" id="WP_124025999.1">
    <property type="nucleotide sequence ID" value="NZ_JBHRSN010000005.1"/>
</dbReference>
<evidence type="ECO:0000256" key="2">
    <source>
        <dbReference type="ARBA" id="ARBA00012528"/>
    </source>
</evidence>
<dbReference type="Gene3D" id="1.25.40.10">
    <property type="entry name" value="Tetratricopeptide repeat domain"/>
    <property type="match status" value="2"/>
</dbReference>
<name>A0A3N5Y2C0_9ALTE</name>
<evidence type="ECO:0000259" key="7">
    <source>
        <dbReference type="PROSITE" id="PS50887"/>
    </source>
</evidence>